<dbReference type="Proteomes" id="UP001501570">
    <property type="component" value="Unassembled WGS sequence"/>
</dbReference>
<evidence type="ECO:0000256" key="1">
    <source>
        <dbReference type="ARBA" id="ARBA00001974"/>
    </source>
</evidence>
<keyword evidence="5" id="KW-0560">Oxidoreductase</keyword>
<organism evidence="7 8">
    <name type="scientific">Rugosimonospora acidiphila</name>
    <dbReference type="NCBI Taxonomy" id="556531"/>
    <lineage>
        <taxon>Bacteria</taxon>
        <taxon>Bacillati</taxon>
        <taxon>Actinomycetota</taxon>
        <taxon>Actinomycetes</taxon>
        <taxon>Micromonosporales</taxon>
        <taxon>Micromonosporaceae</taxon>
        <taxon>Rugosimonospora</taxon>
    </lineage>
</organism>
<proteinExistence type="inferred from homology"/>
<dbReference type="RefSeq" id="WP_345631446.1">
    <property type="nucleotide sequence ID" value="NZ_BAABJQ010000011.1"/>
</dbReference>
<dbReference type="InterPro" id="IPR006094">
    <property type="entry name" value="Oxid_FAD_bind_N"/>
</dbReference>
<evidence type="ECO:0000256" key="4">
    <source>
        <dbReference type="ARBA" id="ARBA00022827"/>
    </source>
</evidence>
<protein>
    <submittedName>
        <fullName evidence="7">FAD-dependent oxidoreductase</fullName>
    </submittedName>
</protein>
<dbReference type="EMBL" id="BAABJQ010000011">
    <property type="protein sequence ID" value="GAA5188368.1"/>
    <property type="molecule type" value="Genomic_DNA"/>
</dbReference>
<evidence type="ECO:0000256" key="3">
    <source>
        <dbReference type="ARBA" id="ARBA00022630"/>
    </source>
</evidence>
<name>A0ABP9RWA4_9ACTN</name>
<keyword evidence="3" id="KW-0285">Flavoprotein</keyword>
<comment type="caution">
    <text evidence="7">The sequence shown here is derived from an EMBL/GenBank/DDBJ whole genome shotgun (WGS) entry which is preliminary data.</text>
</comment>
<evidence type="ECO:0000313" key="8">
    <source>
        <dbReference type="Proteomes" id="UP001501570"/>
    </source>
</evidence>
<gene>
    <name evidence="7" type="ORF">GCM10023322_38920</name>
</gene>
<dbReference type="Pfam" id="PF01565">
    <property type="entry name" value="FAD_binding_4"/>
    <property type="match status" value="1"/>
</dbReference>
<comment type="similarity">
    <text evidence="2">Belongs to the oxygen-dependent FAD-linked oxidoreductase family.</text>
</comment>
<dbReference type="PROSITE" id="PS00862">
    <property type="entry name" value="OX2_COVAL_FAD"/>
    <property type="match status" value="1"/>
</dbReference>
<dbReference type="SUPFAM" id="SSF56176">
    <property type="entry name" value="FAD-binding/transporter-associated domain-like"/>
    <property type="match status" value="1"/>
</dbReference>
<evidence type="ECO:0000256" key="2">
    <source>
        <dbReference type="ARBA" id="ARBA00005466"/>
    </source>
</evidence>
<dbReference type="PANTHER" id="PTHR42973:SF39">
    <property type="entry name" value="FAD-BINDING PCMH-TYPE DOMAIN-CONTAINING PROTEIN"/>
    <property type="match status" value="1"/>
</dbReference>
<sequence>MNEDTLVGAVARELAAEIDPGLVVTSGPGYEDSLRILNGGVTSRPALVVRARSAADVRAAVCAAGRHGLPLSVRAGGHDWAGRCLRHDGLVIDLTGLRQVAVDPRARVAILGGGATANDVLTAAAPHGLVAATGSVGTVGMVGLTLAGGYGPLSGRFGLAVDNLLGADLVLADGRMVTADDEHEPELFWAIRGGGGNFGVVTSMRVRLHPVDRVLAGLIPYPWEQAADVLGQLGEVLVAAPDELTVESAILTGPDGRRGLFVAPVWAGDLDAGQPHLDRLQALGTPARAQVGPLAYHDVVHFFDAQGEVAGHHYAARTRSLARLTPDAIAALVRAGDTVTTPLSSVPISHFHGAAARVPVESTSFGLRQEHLMVEMLATWEPGDREPHQAWADSVADALAAEALPGGYPNVLGPDDQAQAAHAYGPNTERLLAAKSRFDPDGVFSATPLPVTGTGADDQS</sequence>
<dbReference type="InterPro" id="IPR016166">
    <property type="entry name" value="FAD-bd_PCMH"/>
</dbReference>
<dbReference type="InterPro" id="IPR016169">
    <property type="entry name" value="FAD-bd_PCMH_sub2"/>
</dbReference>
<dbReference type="Gene3D" id="3.30.43.10">
    <property type="entry name" value="Uridine Diphospho-n-acetylenolpyruvylglucosamine Reductase, domain 2"/>
    <property type="match status" value="1"/>
</dbReference>
<dbReference type="Gene3D" id="3.30.465.10">
    <property type="match status" value="1"/>
</dbReference>
<dbReference type="PANTHER" id="PTHR42973">
    <property type="entry name" value="BINDING OXIDOREDUCTASE, PUTATIVE (AFU_ORTHOLOGUE AFUA_1G17690)-RELATED"/>
    <property type="match status" value="1"/>
</dbReference>
<dbReference type="InterPro" id="IPR016167">
    <property type="entry name" value="FAD-bd_PCMH_sub1"/>
</dbReference>
<dbReference type="PROSITE" id="PS51387">
    <property type="entry name" value="FAD_PCMH"/>
    <property type="match status" value="1"/>
</dbReference>
<dbReference type="SUPFAM" id="SSF55103">
    <property type="entry name" value="FAD-linked oxidases, C-terminal domain"/>
    <property type="match status" value="1"/>
</dbReference>
<dbReference type="Pfam" id="PF08031">
    <property type="entry name" value="BBE"/>
    <property type="match status" value="1"/>
</dbReference>
<evidence type="ECO:0000256" key="5">
    <source>
        <dbReference type="ARBA" id="ARBA00023002"/>
    </source>
</evidence>
<dbReference type="InterPro" id="IPR006093">
    <property type="entry name" value="Oxy_OxRdtase_FAD_BS"/>
</dbReference>
<reference evidence="8" key="1">
    <citation type="journal article" date="2019" name="Int. J. Syst. Evol. Microbiol.">
        <title>The Global Catalogue of Microorganisms (GCM) 10K type strain sequencing project: providing services to taxonomists for standard genome sequencing and annotation.</title>
        <authorList>
            <consortium name="The Broad Institute Genomics Platform"/>
            <consortium name="The Broad Institute Genome Sequencing Center for Infectious Disease"/>
            <person name="Wu L."/>
            <person name="Ma J."/>
        </authorList>
    </citation>
    <scope>NUCLEOTIDE SEQUENCE [LARGE SCALE GENOMIC DNA]</scope>
    <source>
        <strain evidence="8">JCM 18304</strain>
    </source>
</reference>
<comment type="cofactor">
    <cofactor evidence="1">
        <name>FAD</name>
        <dbReference type="ChEBI" id="CHEBI:57692"/>
    </cofactor>
</comment>
<evidence type="ECO:0000313" key="7">
    <source>
        <dbReference type="EMBL" id="GAA5188368.1"/>
    </source>
</evidence>
<dbReference type="InterPro" id="IPR050416">
    <property type="entry name" value="FAD-linked_Oxidoreductase"/>
</dbReference>
<dbReference type="InterPro" id="IPR012951">
    <property type="entry name" value="BBE"/>
</dbReference>
<accession>A0ABP9RWA4</accession>
<keyword evidence="8" id="KW-1185">Reference proteome</keyword>
<feature type="domain" description="FAD-binding PCMH-type" evidence="6">
    <location>
        <begin position="41"/>
        <end position="211"/>
    </location>
</feature>
<evidence type="ECO:0000259" key="6">
    <source>
        <dbReference type="PROSITE" id="PS51387"/>
    </source>
</evidence>
<dbReference type="InterPro" id="IPR016164">
    <property type="entry name" value="FAD-linked_Oxase-like_C"/>
</dbReference>
<dbReference type="Gene3D" id="3.40.462.20">
    <property type="match status" value="1"/>
</dbReference>
<keyword evidence="4" id="KW-0274">FAD</keyword>
<dbReference type="InterPro" id="IPR036318">
    <property type="entry name" value="FAD-bd_PCMH-like_sf"/>
</dbReference>